<protein>
    <submittedName>
        <fullName evidence="1">Uncharacterized protein</fullName>
    </submittedName>
</protein>
<name>A0AAD6AE70_9TELE</name>
<evidence type="ECO:0000313" key="1">
    <source>
        <dbReference type="EMBL" id="KAJ4923167.1"/>
    </source>
</evidence>
<feature type="non-terminal residue" evidence="1">
    <location>
        <position position="83"/>
    </location>
</feature>
<keyword evidence="3" id="KW-1185">Reference proteome</keyword>
<reference evidence="1" key="1">
    <citation type="submission" date="2022-11" db="EMBL/GenBank/DDBJ databases">
        <title>Chromosome-level genome of Pogonophryne albipinna.</title>
        <authorList>
            <person name="Jo E."/>
        </authorList>
    </citation>
    <scope>NUCLEOTIDE SEQUENCE</scope>
    <source>
        <strain evidence="1">SGF0006</strain>
        <tissue evidence="1">Muscle</tissue>
    </source>
</reference>
<gene>
    <name evidence="1" type="ORF">JOQ06_022145</name>
    <name evidence="2" type="ORF">JOQ06_022151</name>
</gene>
<proteinExistence type="predicted"/>
<accession>A0AAD6AE70</accession>
<organism evidence="1 3">
    <name type="scientific">Pogonophryne albipinna</name>
    <dbReference type="NCBI Taxonomy" id="1090488"/>
    <lineage>
        <taxon>Eukaryota</taxon>
        <taxon>Metazoa</taxon>
        <taxon>Chordata</taxon>
        <taxon>Craniata</taxon>
        <taxon>Vertebrata</taxon>
        <taxon>Euteleostomi</taxon>
        <taxon>Actinopterygii</taxon>
        <taxon>Neopterygii</taxon>
        <taxon>Teleostei</taxon>
        <taxon>Neoteleostei</taxon>
        <taxon>Acanthomorphata</taxon>
        <taxon>Eupercaria</taxon>
        <taxon>Perciformes</taxon>
        <taxon>Notothenioidei</taxon>
        <taxon>Pogonophryne</taxon>
    </lineage>
</organism>
<evidence type="ECO:0000313" key="3">
    <source>
        <dbReference type="Proteomes" id="UP001219934"/>
    </source>
</evidence>
<feature type="non-terminal residue" evidence="1">
    <location>
        <position position="1"/>
    </location>
</feature>
<evidence type="ECO:0000313" key="2">
    <source>
        <dbReference type="EMBL" id="KAJ4923173.1"/>
    </source>
</evidence>
<comment type="caution">
    <text evidence="1">The sequence shown here is derived from an EMBL/GenBank/DDBJ whole genome shotgun (WGS) entry which is preliminary data.</text>
</comment>
<sequence>TKERSAAPARPQKGHWRIILWGARRGEDVFLRPSVRTFRGLRSTVCLIARAAWEGALCLPQLRHSVLKTMGVPGVSTQCNDCL</sequence>
<dbReference type="EMBL" id="JAPTMU010000041">
    <property type="protein sequence ID" value="KAJ4923167.1"/>
    <property type="molecule type" value="Genomic_DNA"/>
</dbReference>
<dbReference type="AlphaFoldDB" id="A0AAD6AE70"/>
<dbReference type="Proteomes" id="UP001219934">
    <property type="component" value="Unassembled WGS sequence"/>
</dbReference>
<dbReference type="EMBL" id="JAPTMU010000041">
    <property type="protein sequence ID" value="KAJ4923173.1"/>
    <property type="molecule type" value="Genomic_DNA"/>
</dbReference>